<protein>
    <recommendedName>
        <fullName evidence="9">RxLR effector protein</fullName>
    </recommendedName>
</protein>
<dbReference type="Proteomes" id="UP000760860">
    <property type="component" value="Unassembled WGS sequence"/>
</dbReference>
<evidence type="ECO:0000313" key="6">
    <source>
        <dbReference type="EMBL" id="KAG3213583.1"/>
    </source>
</evidence>
<evidence type="ECO:0000313" key="2">
    <source>
        <dbReference type="EMBL" id="KAG2848626.1"/>
    </source>
</evidence>
<dbReference type="EMBL" id="RCMI01000840">
    <property type="protein sequence ID" value="KAG2896307.1"/>
    <property type="molecule type" value="Genomic_DNA"/>
</dbReference>
<dbReference type="Proteomes" id="UP000774804">
    <property type="component" value="Unassembled WGS sequence"/>
</dbReference>
<gene>
    <name evidence="7" type="ORF">PC110_g18627</name>
    <name evidence="2" type="ORF">PC113_g17549</name>
    <name evidence="3" type="ORF">PC115_g17544</name>
    <name evidence="4" type="ORF">PC117_g18662</name>
    <name evidence="5" type="ORF">PC118_g16150</name>
    <name evidence="6" type="ORF">PC129_g15491</name>
</gene>
<evidence type="ECO:0000313" key="5">
    <source>
        <dbReference type="EMBL" id="KAG2971686.1"/>
    </source>
</evidence>
<dbReference type="EMBL" id="RCMK01000765">
    <property type="protein sequence ID" value="KAG2913165.1"/>
    <property type="molecule type" value="Genomic_DNA"/>
</dbReference>
<evidence type="ECO:0000313" key="3">
    <source>
        <dbReference type="EMBL" id="KAG2896307.1"/>
    </source>
</evidence>
<proteinExistence type="predicted"/>
<dbReference type="Proteomes" id="UP000735874">
    <property type="component" value="Unassembled WGS sequence"/>
</dbReference>
<feature type="signal peptide" evidence="1">
    <location>
        <begin position="1"/>
        <end position="28"/>
    </location>
</feature>
<dbReference type="AlphaFoldDB" id="A0A329RJP6"/>
<organism evidence="7 8">
    <name type="scientific">Phytophthora cactorum</name>
    <dbReference type="NCBI Taxonomy" id="29920"/>
    <lineage>
        <taxon>Eukaryota</taxon>
        <taxon>Sar</taxon>
        <taxon>Stramenopiles</taxon>
        <taxon>Oomycota</taxon>
        <taxon>Peronosporomycetes</taxon>
        <taxon>Peronosporales</taxon>
        <taxon>Peronosporaceae</taxon>
        <taxon>Phytophthora</taxon>
    </lineage>
</organism>
<keyword evidence="8" id="KW-1185">Reference proteome</keyword>
<evidence type="ECO:0000256" key="1">
    <source>
        <dbReference type="SAM" id="SignalP"/>
    </source>
</evidence>
<comment type="caution">
    <text evidence="7">The sequence shown here is derived from an EMBL/GenBank/DDBJ whole genome shotgun (WGS) entry which is preliminary data.</text>
</comment>
<evidence type="ECO:0000313" key="7">
    <source>
        <dbReference type="EMBL" id="RAW24955.1"/>
    </source>
</evidence>
<dbReference type="EMBL" id="RCMG01000764">
    <property type="protein sequence ID" value="KAG2848626.1"/>
    <property type="molecule type" value="Genomic_DNA"/>
</dbReference>
<evidence type="ECO:0000313" key="4">
    <source>
        <dbReference type="EMBL" id="KAG2913165.1"/>
    </source>
</evidence>
<name>A0A329RJP6_9STRA</name>
<dbReference type="Proteomes" id="UP000736787">
    <property type="component" value="Unassembled WGS sequence"/>
</dbReference>
<reference evidence="2" key="2">
    <citation type="submission" date="2018-10" db="EMBL/GenBank/DDBJ databases">
        <title>Effector identification in a new, highly contiguous assembly of the strawberry crown rot pathogen Phytophthora cactorum.</title>
        <authorList>
            <person name="Armitage A.D."/>
            <person name="Nellist C.F."/>
            <person name="Bates H."/>
            <person name="Vickerstaff R.J."/>
            <person name="Harrison R.J."/>
        </authorList>
    </citation>
    <scope>NUCLEOTIDE SEQUENCE</scope>
    <source>
        <strain evidence="2">15-7</strain>
        <strain evidence="3">4032</strain>
        <strain evidence="4">4040</strain>
        <strain evidence="5">P415</strain>
        <strain evidence="6">P421</strain>
    </source>
</reference>
<evidence type="ECO:0008006" key="9">
    <source>
        <dbReference type="Google" id="ProtNLM"/>
    </source>
</evidence>
<dbReference type="EMBL" id="MJFZ01000812">
    <property type="protein sequence ID" value="RAW24955.1"/>
    <property type="molecule type" value="Genomic_DNA"/>
</dbReference>
<dbReference type="OrthoDB" id="124845at2759"/>
<reference evidence="7 8" key="1">
    <citation type="submission" date="2018-01" db="EMBL/GenBank/DDBJ databases">
        <title>Draft genome of the strawberry crown rot pathogen Phytophthora cactorum.</title>
        <authorList>
            <person name="Armitage A.D."/>
            <person name="Lysoe E."/>
            <person name="Nellist C.F."/>
            <person name="Harrison R.J."/>
            <person name="Brurberg M.B."/>
        </authorList>
    </citation>
    <scope>NUCLEOTIDE SEQUENCE [LARGE SCALE GENOMIC DNA]</scope>
    <source>
        <strain evidence="7 8">10300</strain>
    </source>
</reference>
<feature type="chain" id="PRO_5039985441" description="RxLR effector protein" evidence="1">
    <location>
        <begin position="29"/>
        <end position="254"/>
    </location>
</feature>
<evidence type="ECO:0000313" key="8">
    <source>
        <dbReference type="Proteomes" id="UP000251314"/>
    </source>
</evidence>
<sequence>MSASSNQRLRPYCAVLLALVTLLVSVSAALTTAKPKAIIPELTTSHRTTTSGNAYLPGVKGRLRTSDHVIEARAFDPLGFTKITTTGAKKQQKLAGNVKIKLTSNSQQATDKLFKRVEVGKVKQNIFEIPQYKQWAASVTKVYKKSTDTADAAMISTLLAHYGDEPLTKMLAAARKSETIDNKLWFALMRKWEADGRSSDDVYKVLKLDDEGGNLLTNPVLGTWVSYTDNADQILFTKLAKTLRRRTSENDSSG</sequence>
<dbReference type="Proteomes" id="UP000251314">
    <property type="component" value="Unassembled WGS sequence"/>
</dbReference>
<dbReference type="EMBL" id="RCMV01000718">
    <property type="protein sequence ID" value="KAG3213583.1"/>
    <property type="molecule type" value="Genomic_DNA"/>
</dbReference>
<keyword evidence="1" id="KW-0732">Signal</keyword>
<accession>A0A329RJP6</accession>
<dbReference type="VEuPathDB" id="FungiDB:PC110_g18627"/>
<dbReference type="Proteomes" id="UP000697107">
    <property type="component" value="Unassembled WGS sequence"/>
</dbReference>
<dbReference type="EMBL" id="RCML01000657">
    <property type="protein sequence ID" value="KAG2971686.1"/>
    <property type="molecule type" value="Genomic_DNA"/>
</dbReference>